<feature type="domain" description="ACT" evidence="1">
    <location>
        <begin position="2"/>
        <end position="122"/>
    </location>
</feature>
<dbReference type="PANTHER" id="PTHR40099">
    <property type="entry name" value="ACETOLACTATE SYNTHASE, SMALL SUBUNIT"/>
    <property type="match status" value="1"/>
</dbReference>
<reference evidence="2 3" key="1">
    <citation type="journal article" date="2017" name="Syst. Appl. Microbiol.">
        <title>Lebetimonas natsushimae sp. nov., a novel strictly anaerobic, moderately thermophilic chemoautotroph isolated from a deep-sea hydrothermal vent polychaete nest in the Mid-Okinawa Trough.</title>
        <authorList>
            <person name="Nagata R."/>
            <person name="Takaki Y."/>
            <person name="Tame A."/>
            <person name="Nunoura T."/>
            <person name="Muto H."/>
            <person name="Mino S."/>
            <person name="Sawayama S."/>
            <person name="Takai K."/>
            <person name="Nakagawa S."/>
        </authorList>
    </citation>
    <scope>NUCLEOTIDE SEQUENCE [LARGE SCALE GENOMIC DNA]</scope>
    <source>
        <strain evidence="2 3">HS1857</strain>
    </source>
</reference>
<protein>
    <recommendedName>
        <fullName evidence="1">ACT domain-containing protein</fullName>
    </recommendedName>
</protein>
<dbReference type="InterPro" id="IPR045865">
    <property type="entry name" value="ACT-like_dom_sf"/>
</dbReference>
<dbReference type="RefSeq" id="WP_096258711.1">
    <property type="nucleotide sequence ID" value="NZ_BDME01000001.1"/>
</dbReference>
<keyword evidence="3" id="KW-1185">Reference proteome</keyword>
<dbReference type="SUPFAM" id="SSF55021">
    <property type="entry name" value="ACT-like"/>
    <property type="match status" value="2"/>
</dbReference>
<sequence length="129" mass="14427">MKQISVFLERKKGRLKEITQSLAKEGVNIKAITLVESSEFGILRMLTEDIAKACEAIEKNGFSLTLSDILVVEVDDEIGAFNKIVSVLSENDIDINYCYTVNSDKKGAFAFKVSDLNRAKNLLKGFRVY</sequence>
<dbReference type="Pfam" id="PF19571">
    <property type="entry name" value="ACT_8"/>
    <property type="match status" value="1"/>
</dbReference>
<comment type="caution">
    <text evidence="2">The sequence shown here is derived from an EMBL/GenBank/DDBJ whole genome shotgun (WGS) entry which is preliminary data.</text>
</comment>
<dbReference type="PANTHER" id="PTHR40099:SF1">
    <property type="entry name" value="ACETOLACTATE SYNTHASE, SMALL SUBUNIT"/>
    <property type="match status" value="1"/>
</dbReference>
<evidence type="ECO:0000313" key="2">
    <source>
        <dbReference type="EMBL" id="GAX87576.1"/>
    </source>
</evidence>
<proteinExistence type="predicted"/>
<dbReference type="OrthoDB" id="9790662at2"/>
<dbReference type="Gene3D" id="3.30.2130.10">
    <property type="entry name" value="VC0802-like"/>
    <property type="match status" value="1"/>
</dbReference>
<organism evidence="2 3">
    <name type="scientific">Lebetimonas natsushimae</name>
    <dbReference type="NCBI Taxonomy" id="1936991"/>
    <lineage>
        <taxon>Bacteria</taxon>
        <taxon>Pseudomonadati</taxon>
        <taxon>Campylobacterota</taxon>
        <taxon>Epsilonproteobacteria</taxon>
        <taxon>Nautiliales</taxon>
        <taxon>Nautiliaceae</taxon>
        <taxon>Lebetimonas</taxon>
    </lineage>
</organism>
<dbReference type="AlphaFoldDB" id="A0A292YDX5"/>
<dbReference type="EMBL" id="BDME01000001">
    <property type="protein sequence ID" value="GAX87576.1"/>
    <property type="molecule type" value="Genomic_DNA"/>
</dbReference>
<gene>
    <name evidence="2" type="ORF">LNAT_P0872</name>
</gene>
<dbReference type="InterPro" id="IPR045739">
    <property type="entry name" value="ACT_dom_pair"/>
</dbReference>
<evidence type="ECO:0000259" key="1">
    <source>
        <dbReference type="Pfam" id="PF19571"/>
    </source>
</evidence>
<dbReference type="Proteomes" id="UP000217944">
    <property type="component" value="Unassembled WGS sequence"/>
</dbReference>
<name>A0A292YDX5_9BACT</name>
<evidence type="ECO:0000313" key="3">
    <source>
        <dbReference type="Proteomes" id="UP000217944"/>
    </source>
</evidence>
<accession>A0A292YDX5</accession>